<dbReference type="OMA" id="TRRAYLW"/>
<dbReference type="InterPro" id="IPR051681">
    <property type="entry name" value="Ser/Thr_Kinases-Pseudokinases"/>
</dbReference>
<dbReference type="Gene3D" id="1.10.510.10">
    <property type="entry name" value="Transferase(Phosphotransferase) domain 1"/>
    <property type="match status" value="1"/>
</dbReference>
<accession>A0A9R0RF51</accession>
<evidence type="ECO:0000256" key="1">
    <source>
        <dbReference type="SAM" id="MobiDB-lite"/>
    </source>
</evidence>
<organism evidence="3 4">
    <name type="scientific">Triticum turgidum subsp. durum</name>
    <name type="common">Durum wheat</name>
    <name type="synonym">Triticum durum</name>
    <dbReference type="NCBI Taxonomy" id="4567"/>
    <lineage>
        <taxon>Eukaryota</taxon>
        <taxon>Viridiplantae</taxon>
        <taxon>Streptophyta</taxon>
        <taxon>Embryophyta</taxon>
        <taxon>Tracheophyta</taxon>
        <taxon>Spermatophyta</taxon>
        <taxon>Magnoliopsida</taxon>
        <taxon>Liliopsida</taxon>
        <taxon>Poales</taxon>
        <taxon>Poaceae</taxon>
        <taxon>BOP clade</taxon>
        <taxon>Pooideae</taxon>
        <taxon>Triticodae</taxon>
        <taxon>Triticeae</taxon>
        <taxon>Triticinae</taxon>
        <taxon>Triticum</taxon>
    </lineage>
</organism>
<feature type="region of interest" description="Disordered" evidence="1">
    <location>
        <begin position="255"/>
        <end position="342"/>
    </location>
</feature>
<dbReference type="AlphaFoldDB" id="A0A9R0RF51"/>
<proteinExistence type="predicted"/>
<keyword evidence="4" id="KW-1185">Reference proteome</keyword>
<feature type="domain" description="Protein kinase" evidence="2">
    <location>
        <begin position="390"/>
        <end position="654"/>
    </location>
</feature>
<dbReference type="PANTHER" id="PTHR44329">
    <property type="entry name" value="SERINE/THREONINE-PROTEIN KINASE TNNI3K-RELATED"/>
    <property type="match status" value="1"/>
</dbReference>
<dbReference type="GO" id="GO:0005524">
    <property type="term" value="F:ATP binding"/>
    <property type="evidence" value="ECO:0007669"/>
    <property type="project" value="InterPro"/>
</dbReference>
<dbReference type="PROSITE" id="PS00108">
    <property type="entry name" value="PROTEIN_KINASE_ST"/>
    <property type="match status" value="1"/>
</dbReference>
<dbReference type="SMART" id="SM00220">
    <property type="entry name" value="S_TKc"/>
    <property type="match status" value="1"/>
</dbReference>
<name>A0A9R0RF51_TRITD</name>
<dbReference type="Proteomes" id="UP000324705">
    <property type="component" value="Chromosome 3A"/>
</dbReference>
<reference evidence="3 4" key="1">
    <citation type="submission" date="2017-09" db="EMBL/GenBank/DDBJ databases">
        <authorList>
            <consortium name="International Durum Wheat Genome Sequencing Consortium (IDWGSC)"/>
            <person name="Milanesi L."/>
        </authorList>
    </citation>
    <scope>NUCLEOTIDE SEQUENCE [LARGE SCALE GENOMIC DNA]</scope>
    <source>
        <strain evidence="4">cv. Svevo</strain>
    </source>
</reference>
<dbReference type="PROSITE" id="PS50011">
    <property type="entry name" value="PROTEIN_KINASE_DOM"/>
    <property type="match status" value="1"/>
</dbReference>
<gene>
    <name evidence="3" type="ORF">TRITD_3Av1G049340</name>
</gene>
<protein>
    <recommendedName>
        <fullName evidence="2">Protein kinase domain-containing protein</fullName>
    </recommendedName>
</protein>
<evidence type="ECO:0000313" key="4">
    <source>
        <dbReference type="Proteomes" id="UP000324705"/>
    </source>
</evidence>
<dbReference type="Gene3D" id="3.30.200.20">
    <property type="entry name" value="Phosphorylase Kinase, domain 1"/>
    <property type="match status" value="1"/>
</dbReference>
<evidence type="ECO:0000259" key="2">
    <source>
        <dbReference type="PROSITE" id="PS50011"/>
    </source>
</evidence>
<dbReference type="CDD" id="cd13999">
    <property type="entry name" value="STKc_MAP3K-like"/>
    <property type="match status" value="1"/>
</dbReference>
<dbReference type="Pfam" id="PF00069">
    <property type="entry name" value="Pkinase"/>
    <property type="match status" value="1"/>
</dbReference>
<feature type="region of interest" description="Disordered" evidence="1">
    <location>
        <begin position="1"/>
        <end position="21"/>
    </location>
</feature>
<dbReference type="PANTHER" id="PTHR44329:SF73">
    <property type="entry name" value="OS01G0201200 PROTEIN"/>
    <property type="match status" value="1"/>
</dbReference>
<dbReference type="InterPro" id="IPR011009">
    <property type="entry name" value="Kinase-like_dom_sf"/>
</dbReference>
<feature type="compositionally biased region" description="Polar residues" evidence="1">
    <location>
        <begin position="255"/>
        <end position="266"/>
    </location>
</feature>
<dbReference type="Gramene" id="TRITD3Av1G049340.1">
    <property type="protein sequence ID" value="TRITD3Av1G049340.1"/>
    <property type="gene ID" value="TRITD3Av1G049340"/>
</dbReference>
<feature type="region of interest" description="Disordered" evidence="1">
    <location>
        <begin position="35"/>
        <end position="60"/>
    </location>
</feature>
<dbReference type="GO" id="GO:0004674">
    <property type="term" value="F:protein serine/threonine kinase activity"/>
    <property type="evidence" value="ECO:0007669"/>
    <property type="project" value="TreeGrafter"/>
</dbReference>
<dbReference type="InterPro" id="IPR001245">
    <property type="entry name" value="Ser-Thr/Tyr_kinase_cat_dom"/>
</dbReference>
<feature type="region of interest" description="Disordered" evidence="1">
    <location>
        <begin position="197"/>
        <end position="238"/>
    </location>
</feature>
<dbReference type="SUPFAM" id="SSF56112">
    <property type="entry name" value="Protein kinase-like (PK-like)"/>
    <property type="match status" value="1"/>
</dbReference>
<evidence type="ECO:0000313" key="3">
    <source>
        <dbReference type="EMBL" id="VAH58713.1"/>
    </source>
</evidence>
<dbReference type="PRINTS" id="PR00109">
    <property type="entry name" value="TYRKINASE"/>
</dbReference>
<dbReference type="InterPro" id="IPR000719">
    <property type="entry name" value="Prot_kinase_dom"/>
</dbReference>
<dbReference type="EMBL" id="LT934115">
    <property type="protein sequence ID" value="VAH58713.1"/>
    <property type="molecule type" value="Genomic_DNA"/>
</dbReference>
<sequence>MAAKNVGKGKGGVREAAEEKRPAAFFVRKGLDILNPAVPLRPPPPATPHSTTDERAKPGPPLPYLTWLVSAAGIDSSSTSTSTSTSKTDSFPNLAGQFSVVCIPAHATVDTCQPHHRVALAVPGNMDTETSWVRRTKFSHTVYTRVSSHGVHVAPLGRDVEQRLQRFVSMSKCVTMPIDRGNDETVAALKHTASLPSLRASLQPNEKKASKQKMSLEIPLSPPAKSEKSKAPRARSLVKSPSSMMLLSYLNNAHTSQGSNLHQKANGSPHKLRSKSPLPSVVPSDTFREARASSQRFTSPPPKRVGSDKSVYGKSLGREGCDMGPSPDWCSTPVVSDKHNSQKDSSWTRRYFDNGGRRRVSAVETVRSRTVSMAQAVQSTVDWELDPTKLLVGHRFASGAHSRLYKGLYDNKPVALKFIRRPKPDAGGIIAAKLDKQYNTEINALSHLHHKNVIKLVAAHRCGPVYYIITELLPGGSLRSYLHNPEHHPLPLERTISIALEIARGLEYIHSQGIVHRDIKPENILFDEKFEVKIADFGIACEETLCDLLVDDEGTYRWMAPEMLKRKPYNRKVDVYSFGLLLWEMVTGRIPFENLSPVQVAYAVANNNKKVMEPQDYCPAVVRPLIEECCALQPEKRPDFWQIVKTLEKIQSVMSQGGCLDALRSSDHKKGLKHWIQKLKPSHSARVFVLAVAAGGALTRKEAWSQGVNHVDSYHVLFHKLRRTDLGLPSRRKRTNGLSSIFLVTKLCAPMVSSEPYSKIVWEIIKDVVVLEDTSQGHLHPLRGRTPTIRTSFYANDDAIFVKPIKEDIPRDYTCLFWGAILTAIAIYHLMPLYTPMEVRREIDSTRRAYLWAGTEKVSGGKCKINWDLVCKPKKHEGLDVLNPEKFATTLCLCWLWFEWMDTKEPWIGMGSPCSYEDRDLFAVASLVTIGNGHSTEF</sequence>
<feature type="compositionally biased region" description="Basic and acidic residues" evidence="1">
    <location>
        <begin position="12"/>
        <end position="21"/>
    </location>
</feature>
<dbReference type="InterPro" id="IPR008271">
    <property type="entry name" value="Ser/Thr_kinase_AS"/>
</dbReference>